<evidence type="ECO:0000313" key="2">
    <source>
        <dbReference type="Proteomes" id="UP000010798"/>
    </source>
</evidence>
<keyword evidence="2" id="KW-1185">Reference proteome</keyword>
<dbReference type="KEGG" id="saci:Sinac_4173"/>
<name>L0DHR7_SINAD</name>
<dbReference type="EMBL" id="CP003364">
    <property type="protein sequence ID" value="AGA28380.1"/>
    <property type="molecule type" value="Genomic_DNA"/>
</dbReference>
<protein>
    <submittedName>
        <fullName evidence="1">Uncharacterized protein</fullName>
    </submittedName>
</protein>
<dbReference type="HOGENOM" id="CLU_2384557_0_0_0"/>
<dbReference type="eggNOG" id="ENOG502ZG1U">
    <property type="taxonomic scope" value="Bacteria"/>
</dbReference>
<proteinExistence type="predicted"/>
<accession>L0DHR7</accession>
<dbReference type="RefSeq" id="WP_015247508.1">
    <property type="nucleotide sequence ID" value="NC_019892.1"/>
</dbReference>
<evidence type="ECO:0000313" key="1">
    <source>
        <dbReference type="EMBL" id="AGA28380.1"/>
    </source>
</evidence>
<gene>
    <name evidence="1" type="ordered locus">Sinac_4173</name>
</gene>
<sequence length="94" mass="10628">MNNATEFNFHGWTLSEAIDALMAYDGGATDSGIRDNAMKTAVRDYLQSLDQDSFRRTLAYIARDMLTDDAIDRGYGLAEVVRLAEWIDEINVFQ</sequence>
<dbReference type="Proteomes" id="UP000010798">
    <property type="component" value="Chromosome"/>
</dbReference>
<dbReference type="AlphaFoldDB" id="L0DHR7"/>
<organism evidence="1 2">
    <name type="scientific">Singulisphaera acidiphila (strain ATCC BAA-1392 / DSM 18658 / VKM B-2454 / MOB10)</name>
    <dbReference type="NCBI Taxonomy" id="886293"/>
    <lineage>
        <taxon>Bacteria</taxon>
        <taxon>Pseudomonadati</taxon>
        <taxon>Planctomycetota</taxon>
        <taxon>Planctomycetia</taxon>
        <taxon>Isosphaerales</taxon>
        <taxon>Isosphaeraceae</taxon>
        <taxon>Singulisphaera</taxon>
    </lineage>
</organism>
<reference evidence="1 2" key="1">
    <citation type="submission" date="2012-02" db="EMBL/GenBank/DDBJ databases">
        <title>Complete sequence of chromosome of Singulisphaera acidiphila DSM 18658.</title>
        <authorList>
            <consortium name="US DOE Joint Genome Institute (JGI-PGF)"/>
            <person name="Lucas S."/>
            <person name="Copeland A."/>
            <person name="Lapidus A."/>
            <person name="Glavina del Rio T."/>
            <person name="Dalin E."/>
            <person name="Tice H."/>
            <person name="Bruce D."/>
            <person name="Goodwin L."/>
            <person name="Pitluck S."/>
            <person name="Peters L."/>
            <person name="Ovchinnikova G."/>
            <person name="Chertkov O."/>
            <person name="Kyrpides N."/>
            <person name="Mavromatis K."/>
            <person name="Ivanova N."/>
            <person name="Brettin T."/>
            <person name="Detter J.C."/>
            <person name="Han C."/>
            <person name="Larimer F."/>
            <person name="Land M."/>
            <person name="Hauser L."/>
            <person name="Markowitz V."/>
            <person name="Cheng J.-F."/>
            <person name="Hugenholtz P."/>
            <person name="Woyke T."/>
            <person name="Wu D."/>
            <person name="Tindall B."/>
            <person name="Pomrenke H."/>
            <person name="Brambilla E."/>
            <person name="Klenk H.-P."/>
            <person name="Eisen J.A."/>
        </authorList>
    </citation>
    <scope>NUCLEOTIDE SEQUENCE [LARGE SCALE GENOMIC DNA]</scope>
    <source>
        <strain evidence="2">ATCC BAA-1392 / DSM 18658 / VKM B-2454 / MOB10</strain>
    </source>
</reference>